<reference evidence="1" key="1">
    <citation type="journal article" date="2022" name="BMC Microbiol.">
        <title>Whole genome sequencing of Moraxella bovis strains from North America reveals two genotypes with different genetic determinants.</title>
        <authorList>
            <person name="Wynn E.L."/>
            <person name="Hille M.M."/>
            <person name="Loy J.D."/>
            <person name="Schuller G."/>
            <person name="Kuhn K.L."/>
            <person name="Dickey A.M."/>
            <person name="Bono J.L."/>
            <person name="Clawson M.L."/>
        </authorList>
    </citation>
    <scope>NUCLEOTIDE SEQUENCE</scope>
    <source>
        <strain evidence="1">SAM102599</strain>
    </source>
</reference>
<accession>A0ABY6M883</accession>
<evidence type="ECO:0000313" key="2">
    <source>
        <dbReference type="Proteomes" id="UP001163632"/>
    </source>
</evidence>
<dbReference type="RefSeq" id="WP_264683343.1">
    <property type="nucleotide sequence ID" value="NZ_CP087798.1"/>
</dbReference>
<evidence type="ECO:0000313" key="1">
    <source>
        <dbReference type="EMBL" id="UZA03701.1"/>
    </source>
</evidence>
<keyword evidence="2" id="KW-1185">Reference proteome</keyword>
<sequence>MPVDIYDKFRLKTLTWDELTTIDNEYIVLHRQSLLPKIGLDKTQKNLSNDEKNAIITKKFLIEFELLEKEKITFFALTDNQKTLIINAPSENAKQKEFLGYDWSNRKGAEGIQIIKAGGGSYTTTIIVLPKTHWLIISVKCLNEKILRLLTLMANMRIWLIL</sequence>
<protein>
    <submittedName>
        <fullName evidence="1">Uncharacterized protein</fullName>
    </submittedName>
</protein>
<dbReference type="Proteomes" id="UP001163632">
    <property type="component" value="Chromosome"/>
</dbReference>
<organism evidence="1 2">
    <name type="scientific">Moraxella bovis</name>
    <dbReference type="NCBI Taxonomy" id="476"/>
    <lineage>
        <taxon>Bacteria</taxon>
        <taxon>Pseudomonadati</taxon>
        <taxon>Pseudomonadota</taxon>
        <taxon>Gammaproteobacteria</taxon>
        <taxon>Moraxellales</taxon>
        <taxon>Moraxellaceae</taxon>
        <taxon>Moraxella</taxon>
    </lineage>
</organism>
<name>A0ABY6M883_MORBO</name>
<proteinExistence type="predicted"/>
<dbReference type="EMBL" id="CP087830">
    <property type="protein sequence ID" value="UZA03701.1"/>
    <property type="molecule type" value="Genomic_DNA"/>
</dbReference>
<gene>
    <name evidence="1" type="ORF">LP092_02785</name>
</gene>